<dbReference type="Proteomes" id="UP001143486">
    <property type="component" value="Unassembled WGS sequence"/>
</dbReference>
<keyword evidence="3" id="KW-1185">Reference proteome</keyword>
<dbReference type="EMBL" id="BSFE01000001">
    <property type="protein sequence ID" value="GLK50830.1"/>
    <property type="molecule type" value="Genomic_DNA"/>
</dbReference>
<feature type="signal peptide" evidence="1">
    <location>
        <begin position="1"/>
        <end position="24"/>
    </location>
</feature>
<dbReference type="InterPro" id="IPR015915">
    <property type="entry name" value="Kelch-typ_b-propeller"/>
</dbReference>
<organism evidence="2 3">
    <name type="scientific">Maricaulis virginensis</name>
    <dbReference type="NCBI Taxonomy" id="144022"/>
    <lineage>
        <taxon>Bacteria</taxon>
        <taxon>Pseudomonadati</taxon>
        <taxon>Pseudomonadota</taxon>
        <taxon>Alphaproteobacteria</taxon>
        <taxon>Maricaulales</taxon>
        <taxon>Maricaulaceae</taxon>
        <taxon>Maricaulis</taxon>
    </lineage>
</organism>
<protein>
    <recommendedName>
        <fullName evidence="4">Galactose oxidase</fullName>
    </recommendedName>
</protein>
<dbReference type="InterPro" id="IPR006652">
    <property type="entry name" value="Kelch_1"/>
</dbReference>
<evidence type="ECO:0000313" key="3">
    <source>
        <dbReference type="Proteomes" id="UP001143486"/>
    </source>
</evidence>
<evidence type="ECO:0000256" key="1">
    <source>
        <dbReference type="SAM" id="SignalP"/>
    </source>
</evidence>
<gene>
    <name evidence="2" type="ORF">GCM10017621_03380</name>
</gene>
<dbReference type="Pfam" id="PF01344">
    <property type="entry name" value="Kelch_1"/>
    <property type="match status" value="2"/>
</dbReference>
<sequence length="346" mass="36246">MNTLTRRGFVSASLAAGLVPPALARTSAGTSSWIPAASLPVRTQEIYPAVLHGRIYLAGGLSPDAEVTQGGMGILDRVFCWSPGPHPGGSWTEIAALPEPRHHPNLAGHDDAVFAIGGFRAAQGGAWHMLSTNTRYDPDADTWQEVAPLPEPFAETCAVSLPSGIHVATGRQPAGEANANWPDHTDSGAHFVYDAAEDRWRRAAPNPNPRNSAAGVALDGRFHVIGGRRVGAGNETRHEAYDPQTDTWHTLAPLPQGQGGLAAAVAHGRIHAFGGEWFGDDGGGVYPQMWIYDPAADAWQAGPPMRTPRHGLGGVAIDNRIFAIAGATGPSARGTTGGVEVYAPVA</sequence>
<evidence type="ECO:0008006" key="4">
    <source>
        <dbReference type="Google" id="ProtNLM"/>
    </source>
</evidence>
<dbReference type="AlphaFoldDB" id="A0A9W6MLR8"/>
<name>A0A9W6MLR8_9PROT</name>
<accession>A0A9W6MLR8</accession>
<feature type="chain" id="PRO_5040836401" description="Galactose oxidase" evidence="1">
    <location>
        <begin position="25"/>
        <end position="346"/>
    </location>
</feature>
<proteinExistence type="predicted"/>
<comment type="caution">
    <text evidence="2">The sequence shown here is derived from an EMBL/GenBank/DDBJ whole genome shotgun (WGS) entry which is preliminary data.</text>
</comment>
<dbReference type="Gene3D" id="2.120.10.80">
    <property type="entry name" value="Kelch-type beta propeller"/>
    <property type="match status" value="2"/>
</dbReference>
<dbReference type="PANTHER" id="PTHR45632">
    <property type="entry name" value="LD33804P"/>
    <property type="match status" value="1"/>
</dbReference>
<dbReference type="SMART" id="SM00612">
    <property type="entry name" value="Kelch"/>
    <property type="match status" value="5"/>
</dbReference>
<dbReference type="RefSeq" id="WP_271185227.1">
    <property type="nucleotide sequence ID" value="NZ_BSFE01000001.1"/>
</dbReference>
<evidence type="ECO:0000313" key="2">
    <source>
        <dbReference type="EMBL" id="GLK50830.1"/>
    </source>
</evidence>
<reference evidence="2" key="2">
    <citation type="submission" date="2023-01" db="EMBL/GenBank/DDBJ databases">
        <authorList>
            <person name="Sun Q."/>
            <person name="Evtushenko L."/>
        </authorList>
    </citation>
    <scope>NUCLEOTIDE SEQUENCE</scope>
    <source>
        <strain evidence="2">VKM B-1513</strain>
    </source>
</reference>
<reference evidence="2" key="1">
    <citation type="journal article" date="2014" name="Int. J. Syst. Evol. Microbiol.">
        <title>Complete genome sequence of Corynebacterium casei LMG S-19264T (=DSM 44701T), isolated from a smear-ripened cheese.</title>
        <authorList>
            <consortium name="US DOE Joint Genome Institute (JGI-PGF)"/>
            <person name="Walter F."/>
            <person name="Albersmeier A."/>
            <person name="Kalinowski J."/>
            <person name="Ruckert C."/>
        </authorList>
    </citation>
    <scope>NUCLEOTIDE SEQUENCE</scope>
    <source>
        <strain evidence="2">VKM B-1513</strain>
    </source>
</reference>
<dbReference type="SUPFAM" id="SSF117281">
    <property type="entry name" value="Kelch motif"/>
    <property type="match status" value="2"/>
</dbReference>
<keyword evidence="1" id="KW-0732">Signal</keyword>